<dbReference type="SUPFAM" id="SSF55031">
    <property type="entry name" value="Bacterial exopeptidase dimerisation domain"/>
    <property type="match status" value="1"/>
</dbReference>
<name>A0AAI8Z743_9PEZI</name>
<dbReference type="Gene3D" id="3.30.70.360">
    <property type="match status" value="1"/>
</dbReference>
<evidence type="ECO:0000313" key="3">
    <source>
        <dbReference type="EMBL" id="CAK4033665.1"/>
    </source>
</evidence>
<dbReference type="AlphaFoldDB" id="A0AAI8Z743"/>
<dbReference type="InterPro" id="IPR002933">
    <property type="entry name" value="Peptidase_M20"/>
</dbReference>
<dbReference type="Proteomes" id="UP001296104">
    <property type="component" value="Unassembled WGS sequence"/>
</dbReference>
<dbReference type="Gene3D" id="3.40.630.10">
    <property type="entry name" value="Zn peptidases"/>
    <property type="match status" value="1"/>
</dbReference>
<reference evidence="3" key="1">
    <citation type="submission" date="2023-11" db="EMBL/GenBank/DDBJ databases">
        <authorList>
            <person name="Alioto T."/>
            <person name="Alioto T."/>
            <person name="Gomez Garrido J."/>
        </authorList>
    </citation>
    <scope>NUCLEOTIDE SEQUENCE</scope>
</reference>
<dbReference type="EMBL" id="CAVMBE010000090">
    <property type="protein sequence ID" value="CAK4033665.1"/>
    <property type="molecule type" value="Genomic_DNA"/>
</dbReference>
<dbReference type="SUPFAM" id="SSF53187">
    <property type="entry name" value="Zn-dependent exopeptidases"/>
    <property type="match status" value="1"/>
</dbReference>
<sequence length="451" mass="48546">MMLTRRGSLVPKLRFAVQLKRSYTDLNAPIAQAFRINAERLWNDIHHTAQWSAPNATTKAGGLSRLSGTPYDKLARDWFADQVRSLGPTTYTVNGTGSQFATFAGENNDLPPIAMGSHLDSVATGGRFDGALGVLGALEVVRSMREQDIKTFAPITLINWTNEEGARFFPPLGSSVVYAGEKDVSAAHASTANDGSGETLGAALQSIGYIGDGPNTFQEFPISAHFELHVEQATTLEEAGKPVGWVEGWQGISMFEYTFHGLDGHANTYDMHRRRDALVGAAKMIVDLEALASRHDGSSTTVTNLQSGPVGCCNIQSWTKVVFALMNPDARHLAAMAEDISTATHSRAQAAGLRLHVQRIMHLEPGTFWPEAVDCVKRACGPRGIAARTLTAHDSTMTTLLCPTAMVFARAKEGISHAAAEWSSMEDCAEAAMVLGKAVLNFDEGLRCGRG</sequence>
<protein>
    <submittedName>
        <fullName evidence="3">Uncharacterized protein</fullName>
    </submittedName>
</protein>
<evidence type="ECO:0000256" key="1">
    <source>
        <dbReference type="ARBA" id="ARBA00006247"/>
    </source>
</evidence>
<keyword evidence="4" id="KW-1185">Reference proteome</keyword>
<accession>A0AAI8Z743</accession>
<comment type="similarity">
    <text evidence="1">Belongs to the peptidase M20A family.</text>
</comment>
<dbReference type="GO" id="GO:0016813">
    <property type="term" value="F:hydrolase activity, acting on carbon-nitrogen (but not peptide) bonds, in linear amidines"/>
    <property type="evidence" value="ECO:0007669"/>
    <property type="project" value="InterPro"/>
</dbReference>
<dbReference type="NCBIfam" id="TIGR01879">
    <property type="entry name" value="hydantase"/>
    <property type="match status" value="1"/>
</dbReference>
<comment type="caution">
    <text evidence="3">The sequence shown here is derived from an EMBL/GenBank/DDBJ whole genome shotgun (WGS) entry which is preliminary data.</text>
</comment>
<dbReference type="InterPro" id="IPR036264">
    <property type="entry name" value="Bact_exopeptidase_dim_dom"/>
</dbReference>
<dbReference type="InterPro" id="IPR010158">
    <property type="entry name" value="Amidase_Cbmase"/>
</dbReference>
<dbReference type="Pfam" id="PF01546">
    <property type="entry name" value="Peptidase_M20"/>
    <property type="match status" value="1"/>
</dbReference>
<proteinExistence type="inferred from homology"/>
<evidence type="ECO:0000313" key="4">
    <source>
        <dbReference type="Proteomes" id="UP001296104"/>
    </source>
</evidence>
<evidence type="ECO:0000256" key="2">
    <source>
        <dbReference type="ARBA" id="ARBA00022801"/>
    </source>
</evidence>
<keyword evidence="2" id="KW-0378">Hydrolase</keyword>
<dbReference type="PANTHER" id="PTHR32494:SF20">
    <property type="entry name" value="PEPTIDASE M20 DIMERISATION DOMAIN-CONTAINING PROTEIN"/>
    <property type="match status" value="1"/>
</dbReference>
<gene>
    <name evidence="3" type="ORF">LECACI_7A008823</name>
</gene>
<dbReference type="PANTHER" id="PTHR32494">
    <property type="entry name" value="ALLANTOATE DEIMINASE-RELATED"/>
    <property type="match status" value="1"/>
</dbReference>
<organism evidence="3 4">
    <name type="scientific">Lecanosticta acicola</name>
    <dbReference type="NCBI Taxonomy" id="111012"/>
    <lineage>
        <taxon>Eukaryota</taxon>
        <taxon>Fungi</taxon>
        <taxon>Dikarya</taxon>
        <taxon>Ascomycota</taxon>
        <taxon>Pezizomycotina</taxon>
        <taxon>Dothideomycetes</taxon>
        <taxon>Dothideomycetidae</taxon>
        <taxon>Mycosphaerellales</taxon>
        <taxon>Mycosphaerellaceae</taxon>
        <taxon>Lecanosticta</taxon>
    </lineage>
</organism>
<dbReference type="PIRSF" id="PIRSF001235">
    <property type="entry name" value="Amidase_carbamoylase"/>
    <property type="match status" value="1"/>
</dbReference>